<dbReference type="RefSeq" id="WP_090612492.1">
    <property type="nucleotide sequence ID" value="NZ_FOFD01000001.1"/>
</dbReference>
<dbReference type="Proteomes" id="UP000199114">
    <property type="component" value="Unassembled WGS sequence"/>
</dbReference>
<evidence type="ECO:0008006" key="4">
    <source>
        <dbReference type="Google" id="ProtNLM"/>
    </source>
</evidence>
<evidence type="ECO:0000256" key="1">
    <source>
        <dbReference type="SAM" id="MobiDB-lite"/>
    </source>
</evidence>
<dbReference type="EMBL" id="FOFD01000001">
    <property type="protein sequence ID" value="SEP74020.1"/>
    <property type="molecule type" value="Genomic_DNA"/>
</dbReference>
<feature type="compositionally biased region" description="Polar residues" evidence="1">
    <location>
        <begin position="17"/>
        <end position="30"/>
    </location>
</feature>
<accession>A0A1H9ABH6</accession>
<sequence>MSLSTLLSELFSGAGSGTESPETATENGDDVSSVTVVHECRNCGTNVSVGTCTCPACESEDIVSYSIE</sequence>
<organism evidence="2 3">
    <name type="scientific">Natrinema salaciae</name>
    <dbReference type="NCBI Taxonomy" id="1186196"/>
    <lineage>
        <taxon>Archaea</taxon>
        <taxon>Methanobacteriati</taxon>
        <taxon>Methanobacteriota</taxon>
        <taxon>Stenosarchaea group</taxon>
        <taxon>Halobacteria</taxon>
        <taxon>Halobacteriales</taxon>
        <taxon>Natrialbaceae</taxon>
        <taxon>Natrinema</taxon>
    </lineage>
</organism>
<proteinExistence type="predicted"/>
<reference evidence="3" key="1">
    <citation type="submission" date="2016-10" db="EMBL/GenBank/DDBJ databases">
        <authorList>
            <person name="Varghese N."/>
            <person name="Submissions S."/>
        </authorList>
    </citation>
    <scope>NUCLEOTIDE SEQUENCE [LARGE SCALE GENOMIC DNA]</scope>
    <source>
        <strain evidence="3">DSM 25055</strain>
    </source>
</reference>
<feature type="region of interest" description="Disordered" evidence="1">
    <location>
        <begin position="1"/>
        <end position="30"/>
    </location>
</feature>
<dbReference type="OrthoDB" id="295069at2157"/>
<gene>
    <name evidence="2" type="ORF">SAMN04489841_0405</name>
</gene>
<name>A0A1H9ABH6_9EURY</name>
<evidence type="ECO:0000313" key="2">
    <source>
        <dbReference type="EMBL" id="SEP74020.1"/>
    </source>
</evidence>
<dbReference type="AlphaFoldDB" id="A0A1H9ABH6"/>
<keyword evidence="3" id="KW-1185">Reference proteome</keyword>
<protein>
    <recommendedName>
        <fullName evidence="4">Small CPxCG-related zinc finger protein</fullName>
    </recommendedName>
</protein>
<evidence type="ECO:0000313" key="3">
    <source>
        <dbReference type="Proteomes" id="UP000199114"/>
    </source>
</evidence>